<dbReference type="AlphaFoldDB" id="A0A5B7CX30"/>
<gene>
    <name evidence="2" type="ORF">E2C01_005612</name>
</gene>
<dbReference type="EMBL" id="VSRR010000244">
    <property type="protein sequence ID" value="MPC12896.1"/>
    <property type="molecule type" value="Genomic_DNA"/>
</dbReference>
<organism evidence="2 3">
    <name type="scientific">Portunus trituberculatus</name>
    <name type="common">Swimming crab</name>
    <name type="synonym">Neptunus trituberculatus</name>
    <dbReference type="NCBI Taxonomy" id="210409"/>
    <lineage>
        <taxon>Eukaryota</taxon>
        <taxon>Metazoa</taxon>
        <taxon>Ecdysozoa</taxon>
        <taxon>Arthropoda</taxon>
        <taxon>Crustacea</taxon>
        <taxon>Multicrustacea</taxon>
        <taxon>Malacostraca</taxon>
        <taxon>Eumalacostraca</taxon>
        <taxon>Eucarida</taxon>
        <taxon>Decapoda</taxon>
        <taxon>Pleocyemata</taxon>
        <taxon>Brachyura</taxon>
        <taxon>Eubrachyura</taxon>
        <taxon>Portunoidea</taxon>
        <taxon>Portunidae</taxon>
        <taxon>Portuninae</taxon>
        <taxon>Portunus</taxon>
    </lineage>
</organism>
<reference evidence="2 3" key="1">
    <citation type="submission" date="2019-05" db="EMBL/GenBank/DDBJ databases">
        <title>Another draft genome of Portunus trituberculatus and its Hox gene families provides insights of decapod evolution.</title>
        <authorList>
            <person name="Jeong J.-H."/>
            <person name="Song I."/>
            <person name="Kim S."/>
            <person name="Choi T."/>
            <person name="Kim D."/>
            <person name="Ryu S."/>
            <person name="Kim W."/>
        </authorList>
    </citation>
    <scope>NUCLEOTIDE SEQUENCE [LARGE SCALE GENOMIC DNA]</scope>
    <source>
        <tissue evidence="2">Muscle</tissue>
    </source>
</reference>
<feature type="region of interest" description="Disordered" evidence="1">
    <location>
        <begin position="1"/>
        <end position="21"/>
    </location>
</feature>
<evidence type="ECO:0000313" key="2">
    <source>
        <dbReference type="EMBL" id="MPC12896.1"/>
    </source>
</evidence>
<sequence length="80" mass="8512">MCPSIEGVKSPTCVSSLGPSPKGCSTITATRNTVVVVALEEPRRTCTILSLARSIAINRGAIWTFTLLVGSRQARLLLKL</sequence>
<feature type="compositionally biased region" description="Polar residues" evidence="1">
    <location>
        <begin position="12"/>
        <end position="21"/>
    </location>
</feature>
<proteinExistence type="predicted"/>
<evidence type="ECO:0000256" key="1">
    <source>
        <dbReference type="SAM" id="MobiDB-lite"/>
    </source>
</evidence>
<comment type="caution">
    <text evidence="2">The sequence shown here is derived from an EMBL/GenBank/DDBJ whole genome shotgun (WGS) entry which is preliminary data.</text>
</comment>
<evidence type="ECO:0000313" key="3">
    <source>
        <dbReference type="Proteomes" id="UP000324222"/>
    </source>
</evidence>
<name>A0A5B7CX30_PORTR</name>
<keyword evidence="3" id="KW-1185">Reference proteome</keyword>
<protein>
    <submittedName>
        <fullName evidence="2">Uncharacterized protein</fullName>
    </submittedName>
</protein>
<dbReference type="Proteomes" id="UP000324222">
    <property type="component" value="Unassembled WGS sequence"/>
</dbReference>
<accession>A0A5B7CX30</accession>